<dbReference type="EMBL" id="CP002160">
    <property type="protein sequence ID" value="ADL52997.1"/>
    <property type="molecule type" value="Genomic_DNA"/>
</dbReference>
<dbReference type="AlphaFoldDB" id="D9SV22"/>
<evidence type="ECO:0000313" key="2">
    <source>
        <dbReference type="Proteomes" id="UP000002730"/>
    </source>
</evidence>
<dbReference type="InterPro" id="IPR010133">
    <property type="entry name" value="Bacteriocin_signal_seq"/>
</dbReference>
<dbReference type="KEGG" id="ccb:Clocel_3317"/>
<dbReference type="NCBIfam" id="TIGR01847">
    <property type="entry name" value="bacteriocin_sig"/>
    <property type="match status" value="1"/>
</dbReference>
<keyword evidence="2" id="KW-1185">Reference proteome</keyword>
<evidence type="ECO:0000313" key="1">
    <source>
        <dbReference type="EMBL" id="ADL52997.1"/>
    </source>
</evidence>
<gene>
    <name evidence="1" type="ordered locus">Clocel_3317</name>
</gene>
<reference evidence="1 2" key="1">
    <citation type="submission" date="2010-08" db="EMBL/GenBank/DDBJ databases">
        <title>Complete sequence of Clostridium cellulovorans 743B.</title>
        <authorList>
            <consortium name="US DOE Joint Genome Institute"/>
            <person name="Lucas S."/>
            <person name="Copeland A."/>
            <person name="Lapidus A."/>
            <person name="Cheng J.-F."/>
            <person name="Bruce D."/>
            <person name="Goodwin L."/>
            <person name="Pitluck S."/>
            <person name="Chertkov O."/>
            <person name="Detter J.C."/>
            <person name="Han C."/>
            <person name="Tapia R."/>
            <person name="Land M."/>
            <person name="Hauser L."/>
            <person name="Chang Y.-J."/>
            <person name="Jeffries C."/>
            <person name="Kyrpides N."/>
            <person name="Ivanova N."/>
            <person name="Mikhailova N."/>
            <person name="Hemme C.L."/>
            <person name="Woyke T."/>
        </authorList>
    </citation>
    <scope>NUCLEOTIDE SEQUENCE [LARGE SCALE GENOMIC DNA]</scope>
    <source>
        <strain evidence="2">ATCC 35296 / DSM 3052 / OCM 3 / 743B</strain>
    </source>
</reference>
<accession>D9SV22</accession>
<protein>
    <submittedName>
        <fullName evidence="1">Uncharacterized protein</fullName>
    </submittedName>
</protein>
<organism evidence="1 2">
    <name type="scientific">Clostridium cellulovorans (strain ATCC 35296 / DSM 3052 / OCM 3 / 743B)</name>
    <dbReference type="NCBI Taxonomy" id="573061"/>
    <lineage>
        <taxon>Bacteria</taxon>
        <taxon>Bacillati</taxon>
        <taxon>Bacillota</taxon>
        <taxon>Clostridia</taxon>
        <taxon>Eubacteriales</taxon>
        <taxon>Clostridiaceae</taxon>
        <taxon>Clostridium</taxon>
    </lineage>
</organism>
<dbReference type="HOGENOM" id="CLU_3249462_0_0_9"/>
<proteinExistence type="predicted"/>
<dbReference type="Proteomes" id="UP000002730">
    <property type="component" value="Chromosome"/>
</dbReference>
<sequence length="42" mass="4753">MMDNFSPLTKTQLNEINGGWSLRKALKKIIDAIVKRPPGQEL</sequence>
<name>D9SV22_CLOC7</name>